<dbReference type="Pfam" id="PF02535">
    <property type="entry name" value="Zip"/>
    <property type="match status" value="1"/>
</dbReference>
<evidence type="ECO:0000256" key="4">
    <source>
        <dbReference type="ARBA" id="ARBA00022692"/>
    </source>
</evidence>
<feature type="transmembrane region" description="Helical" evidence="8">
    <location>
        <begin position="67"/>
        <end position="86"/>
    </location>
</feature>
<evidence type="ECO:0000256" key="8">
    <source>
        <dbReference type="SAM" id="Phobius"/>
    </source>
</evidence>
<keyword evidence="3" id="KW-1003">Cell membrane</keyword>
<dbReference type="GO" id="GO:0005886">
    <property type="term" value="C:plasma membrane"/>
    <property type="evidence" value="ECO:0007669"/>
    <property type="project" value="UniProtKB-SubCell"/>
</dbReference>
<keyword evidence="4 8" id="KW-0812">Transmembrane</keyword>
<dbReference type="GO" id="GO:0005385">
    <property type="term" value="F:zinc ion transmembrane transporter activity"/>
    <property type="evidence" value="ECO:0007669"/>
    <property type="project" value="TreeGrafter"/>
</dbReference>
<evidence type="ECO:0000256" key="1">
    <source>
        <dbReference type="ARBA" id="ARBA00004651"/>
    </source>
</evidence>
<evidence type="ECO:0000256" key="7">
    <source>
        <dbReference type="ARBA" id="ARBA00023136"/>
    </source>
</evidence>
<dbReference type="AlphaFoldDB" id="A0A3B0ZSI1"/>
<dbReference type="PANTHER" id="PTHR11040:SF211">
    <property type="entry name" value="ZINC TRANSPORTER ZIP11"/>
    <property type="match status" value="1"/>
</dbReference>
<reference evidence="9" key="1">
    <citation type="submission" date="2018-06" db="EMBL/GenBank/DDBJ databases">
        <authorList>
            <person name="Zhirakovskaya E."/>
        </authorList>
    </citation>
    <scope>NUCLEOTIDE SEQUENCE</scope>
</reference>
<comment type="similarity">
    <text evidence="2">Belongs to the ZIP transporter (TC 2.A.5) family.</text>
</comment>
<keyword evidence="7 8" id="KW-0472">Membrane</keyword>
<evidence type="ECO:0000256" key="5">
    <source>
        <dbReference type="ARBA" id="ARBA00022833"/>
    </source>
</evidence>
<proteinExistence type="inferred from homology"/>
<feature type="transmembrane region" description="Helical" evidence="8">
    <location>
        <begin position="6"/>
        <end position="27"/>
    </location>
</feature>
<evidence type="ECO:0000313" key="9">
    <source>
        <dbReference type="EMBL" id="VAW96505.1"/>
    </source>
</evidence>
<feature type="transmembrane region" description="Helical" evidence="8">
    <location>
        <begin position="185"/>
        <end position="202"/>
    </location>
</feature>
<evidence type="ECO:0000256" key="6">
    <source>
        <dbReference type="ARBA" id="ARBA00022989"/>
    </source>
</evidence>
<dbReference type="EMBL" id="UOFS01000027">
    <property type="protein sequence ID" value="VAW96505.1"/>
    <property type="molecule type" value="Genomic_DNA"/>
</dbReference>
<feature type="transmembrane region" description="Helical" evidence="8">
    <location>
        <begin position="39"/>
        <end position="61"/>
    </location>
</feature>
<dbReference type="InterPro" id="IPR003689">
    <property type="entry name" value="ZIP"/>
</dbReference>
<accession>A0A3B0ZSI1</accession>
<sequence length="236" mass="25413">MNNIETVILYSLFSGLPIFIGALISKFDFYRTSELKDEILHSIIAFGGGILISAVALVLIPHGTSNLSLLILIPVFILGSVVFFIIDRKLEQKSGDIAQLMAMLMDFIPEALALGAVFSQDTQLGLLLAIFIGLQNLPEGFNSYKELLANGYSASRSLAILFPLSFTGVIASSIGFIYFKDSPQTVSAVMVFAAGGILYLTFQDIAPKSKMNNHWSPALGASLGFLVGIIGQKIIT</sequence>
<dbReference type="PANTHER" id="PTHR11040">
    <property type="entry name" value="ZINC/IRON TRANSPORTER"/>
    <property type="match status" value="1"/>
</dbReference>
<organism evidence="9">
    <name type="scientific">hydrothermal vent metagenome</name>
    <dbReference type="NCBI Taxonomy" id="652676"/>
    <lineage>
        <taxon>unclassified sequences</taxon>
        <taxon>metagenomes</taxon>
        <taxon>ecological metagenomes</taxon>
    </lineage>
</organism>
<gene>
    <name evidence="9" type="ORF">MNBD_GAMMA22-1747</name>
</gene>
<keyword evidence="6 8" id="KW-1133">Transmembrane helix</keyword>
<name>A0A3B0ZSI1_9ZZZZ</name>
<protein>
    <submittedName>
        <fullName evidence="9">ZIP zinc transporter family protein</fullName>
    </submittedName>
</protein>
<keyword evidence="5" id="KW-0862">Zinc</keyword>
<evidence type="ECO:0000256" key="3">
    <source>
        <dbReference type="ARBA" id="ARBA00022475"/>
    </source>
</evidence>
<feature type="transmembrane region" description="Helical" evidence="8">
    <location>
        <begin position="156"/>
        <end position="179"/>
    </location>
</feature>
<comment type="subcellular location">
    <subcellularLocation>
        <location evidence="1">Cell membrane</location>
        <topology evidence="1">Multi-pass membrane protein</topology>
    </subcellularLocation>
</comment>
<feature type="transmembrane region" description="Helical" evidence="8">
    <location>
        <begin position="214"/>
        <end position="235"/>
    </location>
</feature>
<evidence type="ECO:0000256" key="2">
    <source>
        <dbReference type="ARBA" id="ARBA00006939"/>
    </source>
</evidence>